<dbReference type="HOGENOM" id="CLU_3185107_0_0_9"/>
<dbReference type="Proteomes" id="UP000003752">
    <property type="component" value="Unassembled WGS sequence"/>
</dbReference>
<comment type="caution">
    <text evidence="1">The sequence shown here is derived from an EMBL/GenBank/DDBJ whole genome shotgun (WGS) entry which is preliminary data.</text>
</comment>
<keyword evidence="2" id="KW-1185">Reference proteome</keyword>
<dbReference type="EMBL" id="ACGP01000003">
    <property type="protein sequence ID" value="EEI25841.1"/>
    <property type="molecule type" value="Genomic_DNA"/>
</dbReference>
<accession>C0XFM0</accession>
<gene>
    <name evidence="1" type="ORF">HMPREF0519_0031</name>
</gene>
<dbReference type="AlphaFoldDB" id="C0XFM0"/>
<proteinExistence type="predicted"/>
<name>C0XFM0_LENH9</name>
<evidence type="ECO:0000313" key="1">
    <source>
        <dbReference type="EMBL" id="EEI25841.1"/>
    </source>
</evidence>
<sequence length="46" mass="5440">MAPSFKTSKIILIFSTTLRRYTCTEKNQVENIFLEFAKNDNDWEVP</sequence>
<reference evidence="1 2" key="1">
    <citation type="submission" date="2009-01" db="EMBL/GenBank/DDBJ databases">
        <authorList>
            <person name="Qin X."/>
            <person name="Bachman B."/>
            <person name="Battles P."/>
            <person name="Bell A."/>
            <person name="Bess C."/>
            <person name="Bickham C."/>
            <person name="Chaboub L."/>
            <person name="Chen D."/>
            <person name="Coyle M."/>
            <person name="Deiros D.R."/>
            <person name="Dinh H."/>
            <person name="Forbes L."/>
            <person name="Fowler G."/>
            <person name="Francisco L."/>
            <person name="Fu Q."/>
            <person name="Gubbala S."/>
            <person name="Hale W."/>
            <person name="Han Y."/>
            <person name="Hemphill L."/>
            <person name="Highlander S.K."/>
            <person name="Hirani K."/>
            <person name="Hogues M."/>
            <person name="Jackson L."/>
            <person name="Jakkamsetti A."/>
            <person name="Javaid M."/>
            <person name="Jiang H."/>
            <person name="Korchina V."/>
            <person name="Kovar C."/>
            <person name="Lara F."/>
            <person name="Lee S."/>
            <person name="Mata R."/>
            <person name="Mathew T."/>
            <person name="Moen C."/>
            <person name="Morales K."/>
            <person name="Munidasa M."/>
            <person name="Nazareth L."/>
            <person name="Ngo R."/>
            <person name="Nguyen L."/>
            <person name="Okwuonu G."/>
            <person name="Ongeri F."/>
            <person name="Patil S."/>
            <person name="Petrosino J."/>
            <person name="Pham C."/>
            <person name="Pham P."/>
            <person name="Pu L.-L."/>
            <person name="Puazo M."/>
            <person name="Raj R."/>
            <person name="Reid J."/>
            <person name="Rouhana J."/>
            <person name="Saada N."/>
            <person name="Shang Y."/>
            <person name="Simmons D."/>
            <person name="Thornton R."/>
            <person name="Warren J."/>
            <person name="Weissenberger G."/>
            <person name="Zhang J."/>
            <person name="Zhang L."/>
            <person name="Zhou C."/>
            <person name="Zhu D."/>
            <person name="Muzny D."/>
            <person name="Worley K."/>
            <person name="Gibbs R."/>
        </authorList>
    </citation>
    <scope>NUCLEOTIDE SEQUENCE [LARGE SCALE GENOMIC DNA]</scope>
    <source>
        <strain evidence="2">ATCC 8290 / DSM 20176 / CCUG 30140 / JCM 1155 / KCTC 3500 / NBRC 15886 / NCIMB 8040 / NRRL B-1843 / 9</strain>
    </source>
</reference>
<protein>
    <submittedName>
        <fullName evidence="1">Uncharacterized protein</fullName>
    </submittedName>
</protein>
<evidence type="ECO:0000313" key="2">
    <source>
        <dbReference type="Proteomes" id="UP000003752"/>
    </source>
</evidence>
<organism evidence="1 2">
    <name type="scientific">Lentilactobacillus hilgardii (strain ATCC 8290 / DSM 20176 / CCUG 30140 / JCM 1155 / KCTC 3500 / NBRC 15886 / NCIMB 8040 / NRRL B-1843 / 9)</name>
    <dbReference type="NCBI Taxonomy" id="1423757"/>
    <lineage>
        <taxon>Bacteria</taxon>
        <taxon>Bacillati</taxon>
        <taxon>Bacillota</taxon>
        <taxon>Bacilli</taxon>
        <taxon>Lactobacillales</taxon>
        <taxon>Lactobacillaceae</taxon>
        <taxon>Lentilactobacillus</taxon>
    </lineage>
</organism>